<dbReference type="Pfam" id="PF05159">
    <property type="entry name" value="Capsule_synth"/>
    <property type="match status" value="1"/>
</dbReference>
<organism evidence="1 2">
    <name type="scientific">endosymbiont of Lamellibrachia luymesi</name>
    <dbReference type="NCBI Taxonomy" id="2200907"/>
    <lineage>
        <taxon>Bacteria</taxon>
        <taxon>Pseudomonadati</taxon>
        <taxon>Pseudomonadota</taxon>
        <taxon>Gammaproteobacteria</taxon>
        <taxon>sulfur-oxidizing symbionts</taxon>
    </lineage>
</organism>
<dbReference type="Proteomes" id="UP000255508">
    <property type="component" value="Unassembled WGS sequence"/>
</dbReference>
<evidence type="ECO:0000313" key="2">
    <source>
        <dbReference type="Proteomes" id="UP000255508"/>
    </source>
</evidence>
<comment type="caution">
    <text evidence="1">The sequence shown here is derived from an EMBL/GenBank/DDBJ whole genome shotgun (WGS) entry which is preliminary data.</text>
</comment>
<dbReference type="EMBL" id="QFXD01000143">
    <property type="protein sequence ID" value="RDH90944.1"/>
    <property type="molecule type" value="Genomic_DNA"/>
</dbReference>
<dbReference type="InterPro" id="IPR007833">
    <property type="entry name" value="Capsule_polysaccharide_synth"/>
</dbReference>
<sequence>MASNILLLQGPVGPFFKRLAMDLEESGHTVFKINLNAGDRFFFSGDNSADYTGTVEHWPEFMKQFLEDCKITTIYLFGDERSYHKRAHEVARLLSIDVFVFEEGYLRPHYITLEKDGVNGRSSIPRSPEAYKNIREEALRQPASVPYSFAHAGWYAAVYFFMGWLGQSHFPHYIHHRPFKWYNEAVIWVRGGFRKHYYRFCERGVQQQLTTHYSKRFFLVPLQVHNDTQIKIWSSVPSAAAFIRRVISSFSKHAPTDTLLVIKHHPLDRGYSDYTRIINKLADRYGCKARVIYVHDMHLPTLLNHAKGTVLLNSTVGLSSILHGTPVKTSGHAIYNMPGLTFQGNMKQFWKTQGKVDRELFLRFENHLIEKKQVNGNFYRKTPGLKSHSGIDYQHLLDLTQASEKASHSPATDVPVVSPHILLDAYINSAQNGIKHSDVA</sequence>
<dbReference type="AlphaFoldDB" id="A0A370DYP9"/>
<proteinExistence type="predicted"/>
<protein>
    <submittedName>
        <fullName evidence="1">Capsular biosynthesis protein</fullName>
    </submittedName>
</protein>
<dbReference type="GO" id="GO:0015774">
    <property type="term" value="P:polysaccharide transport"/>
    <property type="evidence" value="ECO:0007669"/>
    <property type="project" value="InterPro"/>
</dbReference>
<dbReference type="GO" id="GO:0000271">
    <property type="term" value="P:polysaccharide biosynthetic process"/>
    <property type="evidence" value="ECO:0007669"/>
    <property type="project" value="InterPro"/>
</dbReference>
<reference evidence="1 2" key="1">
    <citation type="journal article" date="2018" name="ISME J.">
        <title>Endosymbiont genomes yield clues of tubeworm success.</title>
        <authorList>
            <person name="Li Y."/>
            <person name="Liles M.R."/>
            <person name="Halanych K.M."/>
        </authorList>
    </citation>
    <scope>NUCLEOTIDE SEQUENCE [LARGE SCALE GENOMIC DNA]</scope>
    <source>
        <strain evidence="1">A1422</strain>
    </source>
</reference>
<name>A0A370DYP9_9GAMM</name>
<gene>
    <name evidence="1" type="ORF">DIZ79_07720</name>
</gene>
<dbReference type="CDD" id="cd16441">
    <property type="entry name" value="beta_Kdo_transferase_KpsS"/>
    <property type="match status" value="1"/>
</dbReference>
<accession>A0A370DYP9</accession>
<evidence type="ECO:0000313" key="1">
    <source>
        <dbReference type="EMBL" id="RDH90944.1"/>
    </source>
</evidence>